<gene>
    <name evidence="2" type="ORF">OIU74_018569</name>
</gene>
<reference evidence="2" key="1">
    <citation type="submission" date="2022-11" db="EMBL/GenBank/DDBJ databases">
        <authorList>
            <person name="Hyden B.L."/>
            <person name="Feng K."/>
            <person name="Yates T."/>
            <person name="Jawdy S."/>
            <person name="Smart L.B."/>
            <person name="Muchero W."/>
        </authorList>
    </citation>
    <scope>NUCLEOTIDE SEQUENCE</scope>
    <source>
        <tissue evidence="2">Shoot tip</tissue>
    </source>
</reference>
<dbReference type="PANTHER" id="PTHR37178">
    <property type="entry name" value="PLANT/PROTEIN"/>
    <property type="match status" value="1"/>
</dbReference>
<name>A0A9Q0WSQ4_9ROSI</name>
<accession>A0A9Q0WSQ4</accession>
<dbReference type="Proteomes" id="UP001151752">
    <property type="component" value="Chromosome 10"/>
</dbReference>
<evidence type="ECO:0000256" key="1">
    <source>
        <dbReference type="SAM" id="MobiDB-lite"/>
    </source>
</evidence>
<dbReference type="EMBL" id="JAPFFM010000002">
    <property type="protein sequence ID" value="KAJ6772374.1"/>
    <property type="molecule type" value="Genomic_DNA"/>
</dbReference>
<proteinExistence type="predicted"/>
<organism evidence="2 3">
    <name type="scientific">Salix koriyanagi</name>
    <dbReference type="NCBI Taxonomy" id="2511006"/>
    <lineage>
        <taxon>Eukaryota</taxon>
        <taxon>Viridiplantae</taxon>
        <taxon>Streptophyta</taxon>
        <taxon>Embryophyta</taxon>
        <taxon>Tracheophyta</taxon>
        <taxon>Spermatophyta</taxon>
        <taxon>Magnoliopsida</taxon>
        <taxon>eudicotyledons</taxon>
        <taxon>Gunneridae</taxon>
        <taxon>Pentapetalae</taxon>
        <taxon>rosids</taxon>
        <taxon>fabids</taxon>
        <taxon>Malpighiales</taxon>
        <taxon>Salicaceae</taxon>
        <taxon>Saliceae</taxon>
        <taxon>Salix</taxon>
    </lineage>
</organism>
<feature type="region of interest" description="Disordered" evidence="1">
    <location>
        <begin position="61"/>
        <end position="91"/>
    </location>
</feature>
<evidence type="ECO:0000313" key="3">
    <source>
        <dbReference type="Proteomes" id="UP001151752"/>
    </source>
</evidence>
<dbReference type="PANTHER" id="PTHR37178:SF1">
    <property type="entry name" value="PLANT_PROTEIN"/>
    <property type="match status" value="1"/>
</dbReference>
<evidence type="ECO:0000313" key="2">
    <source>
        <dbReference type="EMBL" id="KAJ6772374.1"/>
    </source>
</evidence>
<reference evidence="2" key="2">
    <citation type="journal article" date="2023" name="Int. J. Mol. Sci.">
        <title>De Novo Assembly and Annotation of 11 Diverse Shrub Willow (Salix) Genomes Reveals Novel Gene Organization in Sex-Linked Regions.</title>
        <authorList>
            <person name="Hyden B."/>
            <person name="Feng K."/>
            <person name="Yates T.B."/>
            <person name="Jawdy S."/>
            <person name="Cereghino C."/>
            <person name="Smart L.B."/>
            <person name="Muchero W."/>
        </authorList>
    </citation>
    <scope>NUCLEOTIDE SEQUENCE</scope>
    <source>
        <tissue evidence="2">Shoot tip</tissue>
    </source>
</reference>
<sequence>MDSLTSVSPSMVLPLPLRRRRVLKSSSFSANNRQLLPPRISYFSSASHPLEFSRRSSRSRRRVSCRLASGSGDGDGDAKEEDNSNDDGSEEVERALHLDGTIPGTSNEFVKQVSSRAYDMRRHLQQSFDSSSYDVLDANPWRETSKPVYVLTQRENQLCTMKTRRNRSEVEKELGLLFSKGGKWRSEIGSQAKQSRRGTKFQMLVEDVREGVLVFEDENEAVRYCDLLQGGGKGCEGVAEIEASSVFDLCQKMRALAVLFRRGRTPPLPQSLELNLRARQRSLEDQEDSA</sequence>
<dbReference type="AlphaFoldDB" id="A0A9Q0WSQ4"/>
<feature type="compositionally biased region" description="Acidic residues" evidence="1">
    <location>
        <begin position="74"/>
        <end position="90"/>
    </location>
</feature>
<comment type="caution">
    <text evidence="2">The sequence shown here is derived from an EMBL/GenBank/DDBJ whole genome shotgun (WGS) entry which is preliminary data.</text>
</comment>
<protein>
    <submittedName>
        <fullName evidence="2">PLANT/PROTEIN</fullName>
    </submittedName>
</protein>
<keyword evidence="3" id="KW-1185">Reference proteome</keyword>